<keyword evidence="2 3" id="KW-0862">Zinc</keyword>
<evidence type="ECO:0000313" key="4">
    <source>
        <dbReference type="EMBL" id="GLS14647.1"/>
    </source>
</evidence>
<comment type="cofactor">
    <cofactor evidence="3">
        <name>Zn(2+)</name>
        <dbReference type="ChEBI" id="CHEBI:29105"/>
    </cofactor>
    <text evidence="3">Binds 1 zinc ion.</text>
</comment>
<dbReference type="InterPro" id="IPR005584">
    <property type="entry name" value="DNA_gyrase_inhibitor_YacG"/>
</dbReference>
<comment type="function">
    <text evidence="3">Inhibits all the catalytic activities of DNA gyrase by preventing its interaction with DNA. Acts by binding directly to the C-terminal domain of GyrB, which probably disrupts DNA binding by the gyrase.</text>
</comment>
<dbReference type="EMBL" id="BSPB01000014">
    <property type="protein sequence ID" value="GLS14647.1"/>
    <property type="molecule type" value="Genomic_DNA"/>
</dbReference>
<dbReference type="Gene3D" id="3.30.50.10">
    <property type="entry name" value="Erythroid Transcription Factor GATA-1, subunit A"/>
    <property type="match status" value="1"/>
</dbReference>
<dbReference type="PANTHER" id="PTHR36150">
    <property type="entry name" value="DNA GYRASE INHIBITOR YACG"/>
    <property type="match status" value="1"/>
</dbReference>
<sequence length="71" mass="7665">MSESLSNETTKIVACPACSGDSHYAASNPYRPFCSARCKQIDLGAWASEQFRVQAEPPADPDTAPWPTPAH</sequence>
<gene>
    <name evidence="3" type="primary">yacG</name>
    <name evidence="4" type="ORF">GCM10007935_20790</name>
</gene>
<comment type="caution">
    <text evidence="4">The sequence shown here is derived from an EMBL/GenBank/DDBJ whole genome shotgun (WGS) entry which is preliminary data.</text>
</comment>
<dbReference type="PANTHER" id="PTHR36150:SF1">
    <property type="entry name" value="DNA GYRASE INHIBITOR YACG"/>
    <property type="match status" value="1"/>
</dbReference>
<feature type="binding site" evidence="3">
    <location>
        <position position="38"/>
    </location>
    <ligand>
        <name>Zn(2+)</name>
        <dbReference type="ChEBI" id="CHEBI:29105"/>
    </ligand>
</feature>
<dbReference type="HAMAP" id="MF_00649">
    <property type="entry name" value="DNA_gyrase_inhibitor_YacG"/>
    <property type="match status" value="1"/>
</dbReference>
<feature type="binding site" evidence="3">
    <location>
        <position position="15"/>
    </location>
    <ligand>
        <name>Zn(2+)</name>
        <dbReference type="ChEBI" id="CHEBI:29105"/>
    </ligand>
</feature>
<proteinExistence type="inferred from homology"/>
<dbReference type="SUPFAM" id="SSF57716">
    <property type="entry name" value="Glucocorticoid receptor-like (DNA-binding domain)"/>
    <property type="match status" value="1"/>
</dbReference>
<dbReference type="Proteomes" id="UP001156903">
    <property type="component" value="Unassembled WGS sequence"/>
</dbReference>
<evidence type="ECO:0000256" key="3">
    <source>
        <dbReference type="HAMAP-Rule" id="MF_00649"/>
    </source>
</evidence>
<feature type="binding site" evidence="3">
    <location>
        <position position="34"/>
    </location>
    <ligand>
        <name>Zn(2+)</name>
        <dbReference type="ChEBI" id="CHEBI:29105"/>
    </ligand>
</feature>
<comment type="similarity">
    <text evidence="3">Belongs to the DNA gyrase inhibitor YacG family.</text>
</comment>
<evidence type="ECO:0000256" key="2">
    <source>
        <dbReference type="ARBA" id="ARBA00022833"/>
    </source>
</evidence>
<reference evidence="5" key="1">
    <citation type="journal article" date="2019" name="Int. J. Syst. Evol. Microbiol.">
        <title>The Global Catalogue of Microorganisms (GCM) 10K type strain sequencing project: providing services to taxonomists for standard genome sequencing and annotation.</title>
        <authorList>
            <consortium name="The Broad Institute Genomics Platform"/>
            <consortium name="The Broad Institute Genome Sequencing Center for Infectious Disease"/>
            <person name="Wu L."/>
            <person name="Ma J."/>
        </authorList>
    </citation>
    <scope>NUCLEOTIDE SEQUENCE [LARGE SCALE GENOMIC DNA]</scope>
    <source>
        <strain evidence="5">NBRC 109341</strain>
    </source>
</reference>
<name>A0ABQ6C434_9BURK</name>
<dbReference type="InterPro" id="IPR013088">
    <property type="entry name" value="Znf_NHR/GATA"/>
</dbReference>
<dbReference type="Pfam" id="PF03884">
    <property type="entry name" value="YacG"/>
    <property type="match status" value="1"/>
</dbReference>
<organism evidence="4 5">
    <name type="scientific">Hydrogenophaga electricum</name>
    <dbReference type="NCBI Taxonomy" id="1230953"/>
    <lineage>
        <taxon>Bacteria</taxon>
        <taxon>Pseudomonadati</taxon>
        <taxon>Pseudomonadota</taxon>
        <taxon>Betaproteobacteria</taxon>
        <taxon>Burkholderiales</taxon>
        <taxon>Comamonadaceae</taxon>
        <taxon>Hydrogenophaga</taxon>
    </lineage>
</organism>
<keyword evidence="5" id="KW-1185">Reference proteome</keyword>
<evidence type="ECO:0000256" key="1">
    <source>
        <dbReference type="ARBA" id="ARBA00022723"/>
    </source>
</evidence>
<feature type="binding site" evidence="3">
    <location>
        <position position="18"/>
    </location>
    <ligand>
        <name>Zn(2+)</name>
        <dbReference type="ChEBI" id="CHEBI:29105"/>
    </ligand>
</feature>
<keyword evidence="1 3" id="KW-0479">Metal-binding</keyword>
<comment type="subunit">
    <text evidence="3">Interacts with GyrB.</text>
</comment>
<protein>
    <recommendedName>
        <fullName evidence="3">DNA gyrase inhibitor YacG</fullName>
    </recommendedName>
</protein>
<evidence type="ECO:0000313" key="5">
    <source>
        <dbReference type="Proteomes" id="UP001156903"/>
    </source>
</evidence>
<accession>A0ABQ6C434</accession>
<dbReference type="RefSeq" id="WP_284307728.1">
    <property type="nucleotide sequence ID" value="NZ_BSPB01000014.1"/>
</dbReference>